<dbReference type="EMBL" id="BAAFZP010000001">
    <property type="protein sequence ID" value="GAB1581065.1"/>
    <property type="molecule type" value="Genomic_DNA"/>
</dbReference>
<reference evidence="1 2" key="1">
    <citation type="submission" date="2024-10" db="EMBL/GenBank/DDBJ databases">
        <title>Isolation, draft genome sequencing and identification of Phyllobacterium sp. NSA23, isolated from leaf soil.</title>
        <authorList>
            <person name="Akita H."/>
        </authorList>
    </citation>
    <scope>NUCLEOTIDE SEQUENCE [LARGE SCALE GENOMIC DNA]</scope>
    <source>
        <strain evidence="1 2">NSA23</strain>
    </source>
</reference>
<dbReference type="Proteomes" id="UP001628091">
    <property type="component" value="Unassembled WGS sequence"/>
</dbReference>
<comment type="caution">
    <text evidence="1">The sequence shown here is derived from an EMBL/GenBank/DDBJ whole genome shotgun (WGS) entry which is preliminary data.</text>
</comment>
<organism evidence="1 2">
    <name type="scientific">Phyllobacterium phragmitis</name>
    <dbReference type="NCBI Taxonomy" id="2670329"/>
    <lineage>
        <taxon>Bacteria</taxon>
        <taxon>Pseudomonadati</taxon>
        <taxon>Pseudomonadota</taxon>
        <taxon>Alphaproteobacteria</taxon>
        <taxon>Hyphomicrobiales</taxon>
        <taxon>Phyllobacteriaceae</taxon>
        <taxon>Phyllobacterium</taxon>
    </lineage>
</organism>
<protein>
    <submittedName>
        <fullName evidence="1">Uncharacterized protein</fullName>
    </submittedName>
</protein>
<name>A0ABQ0GWM8_9HYPH</name>
<accession>A0ABQ0GWM8</accession>
<gene>
    <name evidence="1" type="ORF">PPNSA23_10080</name>
</gene>
<sequence length="272" mass="30305">MWDRIVTKWKAIVVCWDSGASMRNRRPPREGDMPAGNVLCIILPRGLHPVTPDRHGRNDDAIGSNGRGTLHFRSEAVMADLPDASSDELPPERRLRLSIKWRSIKAPSYLPGETFAQFGIGFFLGDAPLYADAVYGDAQDREKQGLQPGYFIGYDTDCELLTGLKKLVDGGERLDFEDETEPLFRLIIAPDIFDPGYSASADTDYFNVLGVIYWGGAWHGQALPEQGPAIKLSATREALRQFLRDLVSEAFEPGICEPEACLIMKKRFSDVL</sequence>
<evidence type="ECO:0000313" key="2">
    <source>
        <dbReference type="Proteomes" id="UP001628091"/>
    </source>
</evidence>
<evidence type="ECO:0000313" key="1">
    <source>
        <dbReference type="EMBL" id="GAB1581065.1"/>
    </source>
</evidence>
<proteinExistence type="predicted"/>
<keyword evidence="2" id="KW-1185">Reference proteome</keyword>